<dbReference type="Proteomes" id="UP000314294">
    <property type="component" value="Unassembled WGS sequence"/>
</dbReference>
<evidence type="ECO:0000256" key="1">
    <source>
        <dbReference type="SAM" id="MobiDB-lite"/>
    </source>
</evidence>
<comment type="caution">
    <text evidence="2">The sequence shown here is derived from an EMBL/GenBank/DDBJ whole genome shotgun (WGS) entry which is preliminary data.</text>
</comment>
<proteinExistence type="predicted"/>
<organism evidence="2 3">
    <name type="scientific">Liparis tanakae</name>
    <name type="common">Tanaka's snailfish</name>
    <dbReference type="NCBI Taxonomy" id="230148"/>
    <lineage>
        <taxon>Eukaryota</taxon>
        <taxon>Metazoa</taxon>
        <taxon>Chordata</taxon>
        <taxon>Craniata</taxon>
        <taxon>Vertebrata</taxon>
        <taxon>Euteleostomi</taxon>
        <taxon>Actinopterygii</taxon>
        <taxon>Neopterygii</taxon>
        <taxon>Teleostei</taxon>
        <taxon>Neoteleostei</taxon>
        <taxon>Acanthomorphata</taxon>
        <taxon>Eupercaria</taxon>
        <taxon>Perciformes</taxon>
        <taxon>Cottioidei</taxon>
        <taxon>Cottales</taxon>
        <taxon>Liparidae</taxon>
        <taxon>Liparis</taxon>
    </lineage>
</organism>
<evidence type="ECO:0000313" key="2">
    <source>
        <dbReference type="EMBL" id="TNN57033.1"/>
    </source>
</evidence>
<gene>
    <name evidence="2" type="ORF">EYF80_032754</name>
</gene>
<keyword evidence="3" id="KW-1185">Reference proteome</keyword>
<feature type="region of interest" description="Disordered" evidence="1">
    <location>
        <begin position="143"/>
        <end position="201"/>
    </location>
</feature>
<feature type="compositionally biased region" description="Low complexity" evidence="1">
    <location>
        <begin position="164"/>
        <end position="181"/>
    </location>
</feature>
<dbReference type="AlphaFoldDB" id="A0A4Z2GW87"/>
<dbReference type="EMBL" id="SRLO01000415">
    <property type="protein sequence ID" value="TNN57033.1"/>
    <property type="molecule type" value="Genomic_DNA"/>
</dbReference>
<accession>A0A4Z2GW87</accession>
<evidence type="ECO:0000313" key="3">
    <source>
        <dbReference type="Proteomes" id="UP000314294"/>
    </source>
</evidence>
<reference evidence="2 3" key="1">
    <citation type="submission" date="2019-03" db="EMBL/GenBank/DDBJ databases">
        <title>First draft genome of Liparis tanakae, snailfish: a comprehensive survey of snailfish specific genes.</title>
        <authorList>
            <person name="Kim W."/>
            <person name="Song I."/>
            <person name="Jeong J.-H."/>
            <person name="Kim D."/>
            <person name="Kim S."/>
            <person name="Ryu S."/>
            <person name="Song J.Y."/>
            <person name="Lee S.K."/>
        </authorList>
    </citation>
    <scope>NUCLEOTIDE SEQUENCE [LARGE SCALE GENOMIC DNA]</scope>
    <source>
        <tissue evidence="2">Muscle</tissue>
    </source>
</reference>
<protein>
    <submittedName>
        <fullName evidence="2">Uncharacterized protein</fullName>
    </submittedName>
</protein>
<name>A0A4Z2GW87_9TELE</name>
<sequence>MIGRPLTLDAGRGSAFFLLKPFASGDAGNISLLRDDDDEDDDEEGGGGDRCERSSALAVCRLRFPLNVRWPGTRIASRKTAHDENTSSGPRAAFCSGDDGDGYCHWISETCWEGGMMCACGASPTITPGTPCAPLGRLVAVEQSAAEQQQVPHGGEEAASCPLTSAPSTETPTTSPGAPTSVCTTTEHNTHGGEAGSARRKERALEASTYLDAYLYPLHKVPANSDGIAVSIRLCVFHLILTGAAGCVLAAFQPEGESDPRSHATYPNPGL</sequence>